<dbReference type="CDD" id="cd02524">
    <property type="entry name" value="G1P_cytidylyltransferase"/>
    <property type="match status" value="1"/>
</dbReference>
<evidence type="ECO:0000313" key="2">
    <source>
        <dbReference type="EMBL" id="KKM66373.1"/>
    </source>
</evidence>
<dbReference type="EMBL" id="LAZR01010546">
    <property type="protein sequence ID" value="KKM66373.1"/>
    <property type="molecule type" value="Genomic_DNA"/>
</dbReference>
<accession>A0A0F9J9Z7</accession>
<dbReference type="NCBIfam" id="TIGR02623">
    <property type="entry name" value="G1P_cyt_trans"/>
    <property type="match status" value="1"/>
</dbReference>
<proteinExistence type="predicted"/>
<gene>
    <name evidence="2" type="ORF">LCGC14_1481870</name>
</gene>
<dbReference type="InterPro" id="IPR029044">
    <property type="entry name" value="Nucleotide-diphossugar_trans"/>
</dbReference>
<reference evidence="2" key="1">
    <citation type="journal article" date="2015" name="Nature">
        <title>Complex archaea that bridge the gap between prokaryotes and eukaryotes.</title>
        <authorList>
            <person name="Spang A."/>
            <person name="Saw J.H."/>
            <person name="Jorgensen S.L."/>
            <person name="Zaremba-Niedzwiedzka K."/>
            <person name="Martijn J."/>
            <person name="Lind A.E."/>
            <person name="van Eijk R."/>
            <person name="Schleper C."/>
            <person name="Guy L."/>
            <person name="Ettema T.J."/>
        </authorList>
    </citation>
    <scope>NUCLEOTIDE SEQUENCE</scope>
</reference>
<name>A0A0F9J9Z7_9ZZZZ</name>
<dbReference type="PANTHER" id="PTHR47183">
    <property type="entry name" value="GLUCOSE-1-PHOSPHATE CYTIDYLYLTRANSFERASE-RELATED"/>
    <property type="match status" value="1"/>
</dbReference>
<dbReference type="Gene3D" id="3.90.550.10">
    <property type="entry name" value="Spore Coat Polysaccharide Biosynthesis Protein SpsA, Chain A"/>
    <property type="match status" value="1"/>
</dbReference>
<sequence length="258" mass="30032">MKVIILAGGWGTRLGHRTDLIPKPMVRIGNRPIIWHIMKIYSYYGYNDFIICLGVKGEIIKDYFFHYEMKSKDFTVDLSNGNIKYYNGHKDTNWKVTLVDTGLNTLKGARIKRVEKYLDSKINMITYGDGVADINLTYLIDFHKSHGKMITITGVYPPARFGEVLEDNGKVRSFQEKPQTSVGMINGGFMVFNIELLDYLTIDESCDFEYGALEELTKKGEVMVYKHEGNWECMDHERDVHHLNKLWNIHEAFWKVWK</sequence>
<dbReference type="InterPro" id="IPR013446">
    <property type="entry name" value="G1P_cyt_trans-like"/>
</dbReference>
<dbReference type="Pfam" id="PF00483">
    <property type="entry name" value="NTP_transferase"/>
    <property type="match status" value="1"/>
</dbReference>
<feature type="domain" description="Nucleotidyl transferase" evidence="1">
    <location>
        <begin position="2"/>
        <end position="232"/>
    </location>
</feature>
<organism evidence="2">
    <name type="scientific">marine sediment metagenome</name>
    <dbReference type="NCBI Taxonomy" id="412755"/>
    <lineage>
        <taxon>unclassified sequences</taxon>
        <taxon>metagenomes</taxon>
        <taxon>ecological metagenomes</taxon>
    </lineage>
</organism>
<dbReference type="AlphaFoldDB" id="A0A0F9J9Z7"/>
<comment type="caution">
    <text evidence="2">The sequence shown here is derived from an EMBL/GenBank/DDBJ whole genome shotgun (WGS) entry which is preliminary data.</text>
</comment>
<dbReference type="GO" id="GO:0047343">
    <property type="term" value="F:glucose-1-phosphate cytidylyltransferase activity"/>
    <property type="evidence" value="ECO:0007669"/>
    <property type="project" value="InterPro"/>
</dbReference>
<dbReference type="InterPro" id="IPR046981">
    <property type="entry name" value="G1P_cyt_trans"/>
</dbReference>
<dbReference type="GO" id="GO:0009243">
    <property type="term" value="P:O antigen biosynthetic process"/>
    <property type="evidence" value="ECO:0007669"/>
    <property type="project" value="InterPro"/>
</dbReference>
<protein>
    <recommendedName>
        <fullName evidence="1">Nucleotidyl transferase domain-containing protein</fullName>
    </recommendedName>
</protein>
<evidence type="ECO:0000259" key="1">
    <source>
        <dbReference type="Pfam" id="PF00483"/>
    </source>
</evidence>
<dbReference type="SUPFAM" id="SSF53448">
    <property type="entry name" value="Nucleotide-diphospho-sugar transferases"/>
    <property type="match status" value="1"/>
</dbReference>
<dbReference type="InterPro" id="IPR005835">
    <property type="entry name" value="NTP_transferase_dom"/>
</dbReference>
<dbReference type="PANTHER" id="PTHR47183:SF1">
    <property type="entry name" value="GLUCOSE-1-PHOSPHATE CYTIDYLYLTRANSFERASE"/>
    <property type="match status" value="1"/>
</dbReference>